<evidence type="ECO:0000313" key="2">
    <source>
        <dbReference type="Proteomes" id="UP000677611"/>
    </source>
</evidence>
<evidence type="ECO:0000313" key="1">
    <source>
        <dbReference type="EMBL" id="MBO1624987.1"/>
    </source>
</evidence>
<gene>
    <name evidence="1" type="ORF">J4P90_06935</name>
</gene>
<dbReference type="RefSeq" id="WP_208017133.1">
    <property type="nucleotide sequence ID" value="NZ_JAGDQJ010000007.1"/>
</dbReference>
<evidence type="ECO:0008006" key="3">
    <source>
        <dbReference type="Google" id="ProtNLM"/>
    </source>
</evidence>
<accession>A0ABS3NVL8</accession>
<comment type="caution">
    <text evidence="1">The sequence shown here is derived from an EMBL/GenBank/DDBJ whole genome shotgun (WGS) entry which is preliminary data.</text>
</comment>
<dbReference type="PROSITE" id="PS51257">
    <property type="entry name" value="PROKAR_LIPOPROTEIN"/>
    <property type="match status" value="1"/>
</dbReference>
<keyword evidence="2" id="KW-1185">Reference proteome</keyword>
<protein>
    <recommendedName>
        <fullName evidence="3">Lipoprotein</fullName>
    </recommendedName>
</protein>
<reference evidence="1 2" key="1">
    <citation type="submission" date="2021-03" db="EMBL/GenBank/DDBJ databases">
        <title>Identification of novel Bacillus strains.</title>
        <authorList>
            <person name="Xiao Z."/>
            <person name="Li Y."/>
            <person name="Shen J."/>
        </authorList>
    </citation>
    <scope>NUCLEOTIDE SEQUENCE [LARGE SCALE GENOMIC DNA]</scope>
    <source>
        <strain evidence="1 2">SY8</strain>
    </source>
</reference>
<organism evidence="1 2">
    <name type="scientific">Bacillus arachidis</name>
    <dbReference type="NCBI Taxonomy" id="2819290"/>
    <lineage>
        <taxon>Bacteria</taxon>
        <taxon>Bacillati</taxon>
        <taxon>Bacillota</taxon>
        <taxon>Bacilli</taxon>
        <taxon>Bacillales</taxon>
        <taxon>Bacillaceae</taxon>
        <taxon>Bacillus</taxon>
    </lineage>
</organism>
<dbReference type="EMBL" id="JAGDQJ010000007">
    <property type="protein sequence ID" value="MBO1624987.1"/>
    <property type="molecule type" value="Genomic_DNA"/>
</dbReference>
<dbReference type="Proteomes" id="UP000677611">
    <property type="component" value="Unassembled WGS sequence"/>
</dbReference>
<name>A0ABS3NVL8_9BACI</name>
<sequence length="105" mass="12289">MKKILLIAFLLFLGISSCTFYKFYKVTHPYSEQEESEIKEKASRAAVEHFKKERNLNITVTKVEFSADISRGWIDVYGYVTEDKKKKVYANVEYKNDYKVEGSVD</sequence>
<proteinExistence type="predicted"/>